<dbReference type="PROSITE" id="PS50157">
    <property type="entry name" value="ZINC_FINGER_C2H2_2"/>
    <property type="match status" value="1"/>
</dbReference>
<dbReference type="InterPro" id="IPR013087">
    <property type="entry name" value="Znf_C2H2_type"/>
</dbReference>
<dbReference type="GO" id="GO:0008270">
    <property type="term" value="F:zinc ion binding"/>
    <property type="evidence" value="ECO:0007669"/>
    <property type="project" value="UniProtKB-KW"/>
</dbReference>
<reference evidence="4" key="1">
    <citation type="submission" date="2020-07" db="EMBL/GenBank/DDBJ databases">
        <title>Multicomponent nature underlies the extraordinary mechanical properties of spider dragline silk.</title>
        <authorList>
            <person name="Kono N."/>
            <person name="Nakamura H."/>
            <person name="Mori M."/>
            <person name="Yoshida Y."/>
            <person name="Ohtoshi R."/>
            <person name="Malay A.D."/>
            <person name="Moran D.A.P."/>
            <person name="Tomita M."/>
            <person name="Numata K."/>
            <person name="Arakawa K."/>
        </authorList>
    </citation>
    <scope>NUCLEOTIDE SEQUENCE</scope>
</reference>
<gene>
    <name evidence="4" type="ORF">TNCT_555191</name>
</gene>
<accession>A0A8X6KVQ0</accession>
<evidence type="ECO:0000259" key="3">
    <source>
        <dbReference type="PROSITE" id="PS50157"/>
    </source>
</evidence>
<proteinExistence type="predicted"/>
<feature type="region of interest" description="Disordered" evidence="2">
    <location>
        <begin position="70"/>
        <end position="119"/>
    </location>
</feature>
<evidence type="ECO:0000256" key="2">
    <source>
        <dbReference type="SAM" id="MobiDB-lite"/>
    </source>
</evidence>
<name>A0A8X6KVQ0_TRICU</name>
<feature type="domain" description="C2H2-type" evidence="3">
    <location>
        <begin position="217"/>
        <end position="239"/>
    </location>
</feature>
<sequence>MSKKFTLLRLNCSFSPNSHHLKRLVYFSSDEIYHPPQDQPDRGHSGPFACDLCSFVAKSKKGLFYHKRSFHENPQTGRTKHPVEKPTTFIAEPPPVSQDSIPCPDIPPASPPDSAGDAQDTLQDITLEGDCLTFSFPISRVFHCPVDNCTFQSKTKSWFTSNSSLKRHLAVFHKRRNISTRTQCKICLAVLKSKPSKHNCLKEVGLFSARPRENLQWLCQECGVDFPSKTGLDNHSLAHKKTIIRANETPLQIPVPPKVRRDSRKKRIQQHAEGPPTNVPLAAPALPHQQENNVEQIPERPENI</sequence>
<protein>
    <recommendedName>
        <fullName evidence="3">C2H2-type domain-containing protein</fullName>
    </recommendedName>
</protein>
<keyword evidence="1" id="KW-0479">Metal-binding</keyword>
<evidence type="ECO:0000256" key="1">
    <source>
        <dbReference type="PROSITE-ProRule" id="PRU00042"/>
    </source>
</evidence>
<feature type="region of interest" description="Disordered" evidence="2">
    <location>
        <begin position="248"/>
        <end position="304"/>
    </location>
</feature>
<keyword evidence="5" id="KW-1185">Reference proteome</keyword>
<evidence type="ECO:0000313" key="4">
    <source>
        <dbReference type="EMBL" id="GFQ85861.1"/>
    </source>
</evidence>
<dbReference type="Proteomes" id="UP000887116">
    <property type="component" value="Unassembled WGS sequence"/>
</dbReference>
<comment type="caution">
    <text evidence="4">The sequence shown here is derived from an EMBL/GenBank/DDBJ whole genome shotgun (WGS) entry which is preliminary data.</text>
</comment>
<organism evidence="4 5">
    <name type="scientific">Trichonephila clavata</name>
    <name type="common">Joro spider</name>
    <name type="synonym">Nephila clavata</name>
    <dbReference type="NCBI Taxonomy" id="2740835"/>
    <lineage>
        <taxon>Eukaryota</taxon>
        <taxon>Metazoa</taxon>
        <taxon>Ecdysozoa</taxon>
        <taxon>Arthropoda</taxon>
        <taxon>Chelicerata</taxon>
        <taxon>Arachnida</taxon>
        <taxon>Araneae</taxon>
        <taxon>Araneomorphae</taxon>
        <taxon>Entelegynae</taxon>
        <taxon>Araneoidea</taxon>
        <taxon>Nephilidae</taxon>
        <taxon>Trichonephila</taxon>
    </lineage>
</organism>
<dbReference type="OrthoDB" id="6515899at2759"/>
<dbReference type="SMART" id="SM00355">
    <property type="entry name" value="ZnF_C2H2"/>
    <property type="match status" value="3"/>
</dbReference>
<evidence type="ECO:0000313" key="5">
    <source>
        <dbReference type="Proteomes" id="UP000887116"/>
    </source>
</evidence>
<keyword evidence="1" id="KW-0862">Zinc</keyword>
<keyword evidence="1" id="KW-0863">Zinc-finger</keyword>
<dbReference type="AlphaFoldDB" id="A0A8X6KVQ0"/>
<dbReference type="PROSITE" id="PS00028">
    <property type="entry name" value="ZINC_FINGER_C2H2_1"/>
    <property type="match status" value="1"/>
</dbReference>
<dbReference type="EMBL" id="BMAO01003125">
    <property type="protein sequence ID" value="GFQ85861.1"/>
    <property type="molecule type" value="Genomic_DNA"/>
</dbReference>